<comment type="caution">
    <text evidence="7">The sequence shown here is derived from an EMBL/GenBank/DDBJ whole genome shotgun (WGS) entry which is preliminary data.</text>
</comment>
<dbReference type="EMBL" id="JAJSOF020000037">
    <property type="protein sequence ID" value="KAJ4427897.1"/>
    <property type="molecule type" value="Genomic_DNA"/>
</dbReference>
<feature type="compositionally biased region" description="Low complexity" evidence="4">
    <location>
        <begin position="104"/>
        <end position="113"/>
    </location>
</feature>
<evidence type="ECO:0000256" key="1">
    <source>
        <dbReference type="ARBA" id="ARBA00008781"/>
    </source>
</evidence>
<feature type="domain" description="GH16" evidence="5">
    <location>
        <begin position="111"/>
        <end position="526"/>
    </location>
</feature>
<accession>A0ABQ8S1X5</accession>
<dbReference type="Pfam" id="PF15886">
    <property type="entry name" value="CBM39"/>
    <property type="match status" value="1"/>
</dbReference>
<dbReference type="InterPro" id="IPR031756">
    <property type="entry name" value="BGBP_N"/>
</dbReference>
<name>A0ABQ8S1X5_PERAM</name>
<feature type="non-terminal residue" evidence="7">
    <location>
        <position position="1"/>
    </location>
</feature>
<dbReference type="PANTHER" id="PTHR10963:SF60">
    <property type="entry name" value="GRAM-NEGATIVE BACTERIA-BINDING PROTEIN 1-RELATED"/>
    <property type="match status" value="1"/>
</dbReference>
<gene>
    <name evidence="7" type="ORF">ANN_23905</name>
</gene>
<evidence type="ECO:0000256" key="2">
    <source>
        <dbReference type="ARBA" id="ARBA00022588"/>
    </source>
</evidence>
<organism evidence="7 8">
    <name type="scientific">Periplaneta americana</name>
    <name type="common">American cockroach</name>
    <name type="synonym">Blatta americana</name>
    <dbReference type="NCBI Taxonomy" id="6978"/>
    <lineage>
        <taxon>Eukaryota</taxon>
        <taxon>Metazoa</taxon>
        <taxon>Ecdysozoa</taxon>
        <taxon>Arthropoda</taxon>
        <taxon>Hexapoda</taxon>
        <taxon>Insecta</taxon>
        <taxon>Pterygota</taxon>
        <taxon>Neoptera</taxon>
        <taxon>Polyneoptera</taxon>
        <taxon>Dictyoptera</taxon>
        <taxon>Blattodea</taxon>
        <taxon>Blattoidea</taxon>
        <taxon>Blattidae</taxon>
        <taxon>Blattinae</taxon>
        <taxon>Periplaneta</taxon>
    </lineage>
</organism>
<feature type="region of interest" description="Disordered" evidence="4">
    <location>
        <begin position="94"/>
        <end position="123"/>
    </location>
</feature>
<sequence length="526" mass="59557">CRGSDTDFSALLIPDEPGVQLFAFHGNVNKEMNGLEAGQMARDIIKAKNGRWVFQDDRIRLKPGDVIYYWLYVQYEGLGYQKLDQTWTVRELVDPNEGGVPSNTPATPGTPIQTPAPPPPPPQQTCESTRTLVNGKPACQGQLLFEDNFDSLDNTKWEHDIRIAGSPVTDDIRYHDNDHHYRRPHPHHLLRDYEFVAYTSDNDNSFVNNGILHVKPKLVSESQGEDFVTQGKLDMKGCTGIAGSTDCTKEAIGWDIIPPVFSARLRTRQHFSFCYGQVEIRAKLPSGDWIFPELWLEPKDNWYGREYMSGRFQLAMARGNRELFMADQRQSHIGERRLEAGCFLGVDNKVKKEMKSWEGGFGWCNNFHIYTLTWTPGEETLCKRGLPQANRPPTMYHQQPAFGIKVYDMTFKVDGQTIGVLSPPPGGYRNLPAFSGSSDIPWGRGTKLAPFDKEFYLSLGLGVGGVQDFPDNCTTGLPQGGLHPKPWKNTDPKAMLQFWRDKDNWYPTWSGDNSALQVDYVKVWAL</sequence>
<keyword evidence="2" id="KW-0399">Innate immunity</keyword>
<dbReference type="Gene3D" id="2.60.40.2140">
    <property type="entry name" value="Beta-1,3-glucan-recognition protein, N-terminal domain"/>
    <property type="match status" value="1"/>
</dbReference>
<dbReference type="PROSITE" id="PS51969">
    <property type="entry name" value="CBM39"/>
    <property type="match status" value="1"/>
</dbReference>
<proteinExistence type="inferred from homology"/>
<keyword evidence="8" id="KW-1185">Reference proteome</keyword>
<evidence type="ECO:0000256" key="4">
    <source>
        <dbReference type="SAM" id="MobiDB-lite"/>
    </source>
</evidence>
<feature type="compositionally biased region" description="Pro residues" evidence="4">
    <location>
        <begin position="114"/>
        <end position="123"/>
    </location>
</feature>
<evidence type="ECO:0000256" key="3">
    <source>
        <dbReference type="ARBA" id="ARBA00022859"/>
    </source>
</evidence>
<keyword evidence="3" id="KW-0391">Immunity</keyword>
<dbReference type="PROSITE" id="PS51762">
    <property type="entry name" value="GH16_2"/>
    <property type="match status" value="1"/>
</dbReference>
<reference evidence="7 8" key="1">
    <citation type="journal article" date="2022" name="Allergy">
        <title>Genome assembly and annotation of Periplaneta americana reveal a comprehensive cockroach allergen profile.</title>
        <authorList>
            <person name="Wang L."/>
            <person name="Xiong Q."/>
            <person name="Saelim N."/>
            <person name="Wang L."/>
            <person name="Nong W."/>
            <person name="Wan A.T."/>
            <person name="Shi M."/>
            <person name="Liu X."/>
            <person name="Cao Q."/>
            <person name="Hui J.H.L."/>
            <person name="Sookrung N."/>
            <person name="Leung T.F."/>
            <person name="Tungtrongchitr A."/>
            <person name="Tsui S.K.W."/>
        </authorList>
    </citation>
    <scope>NUCLEOTIDE SEQUENCE [LARGE SCALE GENOMIC DNA]</scope>
    <source>
        <strain evidence="7">PWHHKU_190912</strain>
    </source>
</reference>
<dbReference type="Proteomes" id="UP001148838">
    <property type="component" value="Unassembled WGS sequence"/>
</dbReference>
<dbReference type="InterPro" id="IPR013320">
    <property type="entry name" value="ConA-like_dom_sf"/>
</dbReference>
<feature type="domain" description="CBM39" evidence="6">
    <location>
        <begin position="1"/>
        <end position="94"/>
    </location>
</feature>
<evidence type="ECO:0000259" key="6">
    <source>
        <dbReference type="PROSITE" id="PS51969"/>
    </source>
</evidence>
<evidence type="ECO:0000313" key="8">
    <source>
        <dbReference type="Proteomes" id="UP001148838"/>
    </source>
</evidence>
<dbReference type="InterPro" id="IPR000757">
    <property type="entry name" value="Beta-glucanase-like"/>
</dbReference>
<evidence type="ECO:0000313" key="7">
    <source>
        <dbReference type="EMBL" id="KAJ4427897.1"/>
    </source>
</evidence>
<dbReference type="InterPro" id="IPR043030">
    <property type="entry name" value="BGBP_N_sf"/>
</dbReference>
<dbReference type="Gene3D" id="2.60.120.200">
    <property type="match status" value="1"/>
</dbReference>
<protein>
    <submittedName>
        <fullName evidence="7">Uncharacterized protein</fullName>
    </submittedName>
</protein>
<dbReference type="SUPFAM" id="SSF49899">
    <property type="entry name" value="Concanavalin A-like lectins/glucanases"/>
    <property type="match status" value="1"/>
</dbReference>
<comment type="similarity">
    <text evidence="1">Belongs to the insect beta-1,3-glucan binding protein family.</text>
</comment>
<evidence type="ECO:0000259" key="5">
    <source>
        <dbReference type="PROSITE" id="PS51762"/>
    </source>
</evidence>
<dbReference type="PANTHER" id="PTHR10963">
    <property type="entry name" value="GLYCOSYL HYDROLASE-RELATED"/>
    <property type="match status" value="1"/>
</dbReference>
<dbReference type="InterPro" id="IPR050546">
    <property type="entry name" value="Glycosyl_Hydrlase_16"/>
</dbReference>